<feature type="transmembrane region" description="Helical" evidence="10">
    <location>
        <begin position="221"/>
        <end position="244"/>
    </location>
</feature>
<evidence type="ECO:0000256" key="4">
    <source>
        <dbReference type="ARBA" id="ARBA00022475"/>
    </source>
</evidence>
<dbReference type="PANTHER" id="PTHR30065:SF1">
    <property type="entry name" value="SURFACE PRESENTATION OF ANTIGENS PROTEIN SPAR"/>
    <property type="match status" value="1"/>
</dbReference>
<dbReference type="InterPro" id="IPR006303">
    <property type="entry name" value="FliR"/>
</dbReference>
<feature type="transmembrane region" description="Helical" evidence="10">
    <location>
        <begin position="14"/>
        <end position="32"/>
    </location>
</feature>
<dbReference type="AlphaFoldDB" id="B8I3N6"/>
<feature type="transmembrane region" description="Helical" evidence="10">
    <location>
        <begin position="146"/>
        <end position="166"/>
    </location>
</feature>
<evidence type="ECO:0000313" key="12">
    <source>
        <dbReference type="Proteomes" id="UP000001349"/>
    </source>
</evidence>
<keyword evidence="5 10" id="KW-0812">Transmembrane</keyword>
<dbReference type="GO" id="GO:0009425">
    <property type="term" value="C:bacterial-type flagellum basal body"/>
    <property type="evidence" value="ECO:0007669"/>
    <property type="project" value="UniProtKB-SubCell"/>
</dbReference>
<accession>B8I3N6</accession>
<dbReference type="Proteomes" id="UP000001349">
    <property type="component" value="Chromosome"/>
</dbReference>
<dbReference type="RefSeq" id="WP_015925481.1">
    <property type="nucleotide sequence ID" value="NC_011898.1"/>
</dbReference>
<reference evidence="11 12" key="1">
    <citation type="submission" date="2009-01" db="EMBL/GenBank/DDBJ databases">
        <title>Complete sequence of Clostridium cellulolyticum H10.</title>
        <authorList>
            <consortium name="US DOE Joint Genome Institute"/>
            <person name="Lucas S."/>
            <person name="Copeland A."/>
            <person name="Lapidus A."/>
            <person name="Glavina del Rio T."/>
            <person name="Dalin E."/>
            <person name="Tice H."/>
            <person name="Bruce D."/>
            <person name="Goodwin L."/>
            <person name="Pitluck S."/>
            <person name="Chertkov O."/>
            <person name="Saunders E."/>
            <person name="Brettin T."/>
            <person name="Detter J.C."/>
            <person name="Han C."/>
            <person name="Larimer F."/>
            <person name="Land M."/>
            <person name="Hauser L."/>
            <person name="Kyrpides N."/>
            <person name="Ivanova N."/>
            <person name="Zhou J."/>
            <person name="Richardson P."/>
        </authorList>
    </citation>
    <scope>NUCLEOTIDE SEQUENCE [LARGE SCALE GENOMIC DNA]</scope>
    <source>
        <strain evidence="12">ATCC 35319 / DSM 5812 / JCM 6584 / H10</strain>
    </source>
</reference>
<keyword evidence="11" id="KW-0282">Flagellum</keyword>
<dbReference type="OrthoDB" id="9807748at2"/>
<feature type="transmembrane region" description="Helical" evidence="10">
    <location>
        <begin position="79"/>
        <end position="100"/>
    </location>
</feature>
<dbReference type="PRINTS" id="PR00953">
    <property type="entry name" value="TYPE3IMRPROT"/>
</dbReference>
<feature type="transmembrane region" description="Helical" evidence="10">
    <location>
        <begin position="187"/>
        <end position="209"/>
    </location>
</feature>
<evidence type="ECO:0000256" key="5">
    <source>
        <dbReference type="ARBA" id="ARBA00022692"/>
    </source>
</evidence>
<keyword evidence="11" id="KW-0966">Cell projection</keyword>
<organism evidence="11 12">
    <name type="scientific">Ruminiclostridium cellulolyticum (strain ATCC 35319 / DSM 5812 / JCM 6584 / H10)</name>
    <name type="common">Clostridium cellulolyticum</name>
    <dbReference type="NCBI Taxonomy" id="394503"/>
    <lineage>
        <taxon>Bacteria</taxon>
        <taxon>Bacillati</taxon>
        <taxon>Bacillota</taxon>
        <taxon>Clostridia</taxon>
        <taxon>Eubacteriales</taxon>
        <taxon>Oscillospiraceae</taxon>
        <taxon>Ruminiclostridium</taxon>
    </lineage>
</organism>
<keyword evidence="8 10" id="KW-0975">Bacterial flagellum</keyword>
<feature type="transmembrane region" description="Helical" evidence="10">
    <location>
        <begin position="39"/>
        <end position="59"/>
    </location>
</feature>
<dbReference type="GO" id="GO:0044780">
    <property type="term" value="P:bacterial-type flagellum assembly"/>
    <property type="evidence" value="ECO:0007669"/>
    <property type="project" value="UniProtKB-UniRule"/>
</dbReference>
<dbReference type="Pfam" id="PF01311">
    <property type="entry name" value="Bac_export_1"/>
    <property type="match status" value="1"/>
</dbReference>
<dbReference type="GO" id="GO:0006605">
    <property type="term" value="P:protein targeting"/>
    <property type="evidence" value="ECO:0007669"/>
    <property type="project" value="UniProtKB-UniRule"/>
</dbReference>
<evidence type="ECO:0000256" key="6">
    <source>
        <dbReference type="ARBA" id="ARBA00022989"/>
    </source>
</evidence>
<evidence type="ECO:0000256" key="1">
    <source>
        <dbReference type="ARBA" id="ARBA00002578"/>
    </source>
</evidence>
<evidence type="ECO:0000256" key="10">
    <source>
        <dbReference type="RuleBase" id="RU362071"/>
    </source>
</evidence>
<evidence type="ECO:0000256" key="7">
    <source>
        <dbReference type="ARBA" id="ARBA00023136"/>
    </source>
</evidence>
<dbReference type="NCBIfam" id="TIGR01400">
    <property type="entry name" value="fliR"/>
    <property type="match status" value="1"/>
</dbReference>
<evidence type="ECO:0000256" key="3">
    <source>
        <dbReference type="ARBA" id="ARBA00021717"/>
    </source>
</evidence>
<protein>
    <recommendedName>
        <fullName evidence="3 9">Flagellar biosynthetic protein FliR</fullName>
    </recommendedName>
</protein>
<proteinExistence type="inferred from homology"/>
<comment type="function">
    <text evidence="1 10">Role in flagellar biosynthesis.</text>
</comment>
<dbReference type="EMBL" id="CP001348">
    <property type="protein sequence ID" value="ACL76379.1"/>
    <property type="molecule type" value="Genomic_DNA"/>
</dbReference>
<gene>
    <name evidence="11" type="ordered locus">Ccel_2033</name>
</gene>
<keyword evidence="12" id="KW-1185">Reference proteome</keyword>
<dbReference type="eggNOG" id="COG1684">
    <property type="taxonomic scope" value="Bacteria"/>
</dbReference>
<comment type="similarity">
    <text evidence="2 10">Belongs to the FliR/MopE/SpaR family.</text>
</comment>
<keyword evidence="4 10" id="KW-1003">Cell membrane</keyword>
<keyword evidence="11" id="KW-0969">Cilium</keyword>
<keyword evidence="7 10" id="KW-0472">Membrane</keyword>
<dbReference type="GO" id="GO:0005886">
    <property type="term" value="C:plasma membrane"/>
    <property type="evidence" value="ECO:0007669"/>
    <property type="project" value="UniProtKB-SubCell"/>
</dbReference>
<evidence type="ECO:0000313" key="11">
    <source>
        <dbReference type="EMBL" id="ACL76379.1"/>
    </source>
</evidence>
<keyword evidence="6 10" id="KW-1133">Transmembrane helix</keyword>
<evidence type="ECO:0000256" key="8">
    <source>
        <dbReference type="ARBA" id="ARBA00023143"/>
    </source>
</evidence>
<dbReference type="KEGG" id="cce:Ccel_2033"/>
<evidence type="ECO:0000256" key="2">
    <source>
        <dbReference type="ARBA" id="ARBA00009772"/>
    </source>
</evidence>
<dbReference type="STRING" id="394503.Ccel_2033"/>
<evidence type="ECO:0000256" key="9">
    <source>
        <dbReference type="NCBIfam" id="TIGR01400"/>
    </source>
</evidence>
<name>B8I3N6_RUMCH</name>
<comment type="subcellular location">
    <subcellularLocation>
        <location evidence="10">Cell membrane</location>
        <topology evidence="10">Multi-pass membrane protein</topology>
    </subcellularLocation>
    <subcellularLocation>
        <location evidence="10">Bacterial flagellum basal body</location>
    </subcellularLocation>
</comment>
<dbReference type="InterPro" id="IPR002010">
    <property type="entry name" value="T3SS_IM_R"/>
</dbReference>
<feature type="transmembrane region" description="Helical" evidence="10">
    <location>
        <begin position="121"/>
        <end position="140"/>
    </location>
</feature>
<dbReference type="HOGENOM" id="CLU_063626_2_3_9"/>
<dbReference type="PANTHER" id="PTHR30065">
    <property type="entry name" value="FLAGELLAR BIOSYNTHETIC PROTEIN FLIR"/>
    <property type="match status" value="1"/>
</dbReference>
<sequence>MQIPFGMLLNNVELFLLIFVRMTGLFVTAPIFGRRNIPVYYKVGFAFITAILASSVIRVDHIINTDNFLIFALYILKEFLVGIIIGFVAYAVFTCIYLAGQIIDMQIGFGMVNVFDPISNIQIPVTANLYFILSMIIFLLTNGHHMLIRALYESFQIIPLGSAVIGPKLKDDVIGIMQGVFSMGFKIAAPIVAAIFITDVVLGIISKTIPQMNVFILGMPLKIFVGILIILITIPAFVYIVTVITDDMNTQIFKFLKDMGNSLKT</sequence>